<feature type="transmembrane region" description="Helical" evidence="33">
    <location>
        <begin position="1787"/>
        <end position="1813"/>
    </location>
</feature>
<keyword evidence="19 31" id="KW-0175">Coiled coil</keyword>
<feature type="binding site" evidence="30">
    <location>
        <begin position="95"/>
        <end position="102"/>
    </location>
    <ligand>
        <name>ATP</name>
        <dbReference type="ChEBI" id="CHEBI:30616"/>
    </ligand>
</feature>
<feature type="region of interest" description="Actin-binding" evidence="30">
    <location>
        <begin position="614"/>
        <end position="636"/>
    </location>
</feature>
<evidence type="ECO:0000256" key="9">
    <source>
        <dbReference type="ARBA" id="ARBA00022475"/>
    </source>
</evidence>
<keyword evidence="9" id="KW-1003">Cell membrane</keyword>
<dbReference type="PANTHER" id="PTHR46256:SF3">
    <property type="entry name" value="MYOSIN MOTOR DOMAIN-CONTAINING PROTEIN"/>
    <property type="match status" value="1"/>
</dbReference>
<evidence type="ECO:0000256" key="7">
    <source>
        <dbReference type="ARBA" id="ARBA00016856"/>
    </source>
</evidence>
<feature type="compositionally biased region" description="Basic residues" evidence="32">
    <location>
        <begin position="1510"/>
        <end position="1524"/>
    </location>
</feature>
<feature type="transmembrane region" description="Helical" evidence="33">
    <location>
        <begin position="1819"/>
        <end position="1838"/>
    </location>
</feature>
<feature type="compositionally biased region" description="Polar residues" evidence="32">
    <location>
        <begin position="2376"/>
        <end position="2394"/>
    </location>
</feature>
<evidence type="ECO:0000256" key="26">
    <source>
        <dbReference type="ARBA" id="ARBA00023273"/>
    </source>
</evidence>
<comment type="caution">
    <text evidence="35">The sequence shown here is derived from an EMBL/GenBank/DDBJ whole genome shotgun (WGS) entry which is preliminary data.</text>
</comment>
<accession>A0A8B6FRE9</accession>
<dbReference type="GO" id="GO:0005524">
    <property type="term" value="F:ATP binding"/>
    <property type="evidence" value="ECO:0007669"/>
    <property type="project" value="UniProtKB-UniRule"/>
</dbReference>
<evidence type="ECO:0000256" key="1">
    <source>
        <dbReference type="ARBA" id="ARBA00004123"/>
    </source>
</evidence>
<feature type="region of interest" description="Disordered" evidence="32">
    <location>
        <begin position="2447"/>
        <end position="2509"/>
    </location>
</feature>
<dbReference type="GO" id="GO:0005634">
    <property type="term" value="C:nucleus"/>
    <property type="evidence" value="ECO:0007669"/>
    <property type="project" value="UniProtKB-SubCell"/>
</dbReference>
<dbReference type="SUPFAM" id="SSF53448">
    <property type="entry name" value="Nucleotide-diphospho-sugar transferases"/>
    <property type="match status" value="1"/>
</dbReference>
<evidence type="ECO:0000256" key="12">
    <source>
        <dbReference type="ARBA" id="ARBA00022692"/>
    </source>
</evidence>
<dbReference type="GO" id="GO:0005886">
    <property type="term" value="C:plasma membrane"/>
    <property type="evidence" value="ECO:0007669"/>
    <property type="project" value="UniProtKB-SubCell"/>
</dbReference>
<dbReference type="InterPro" id="IPR001609">
    <property type="entry name" value="Myosin_head_motor_dom-like"/>
</dbReference>
<evidence type="ECO:0000256" key="8">
    <source>
        <dbReference type="ARBA" id="ARBA00022448"/>
    </source>
</evidence>
<evidence type="ECO:0000313" key="35">
    <source>
        <dbReference type="EMBL" id="VDI52451.1"/>
    </source>
</evidence>
<feature type="compositionally biased region" description="Basic and acidic residues" evidence="32">
    <location>
        <begin position="2447"/>
        <end position="2470"/>
    </location>
</feature>
<evidence type="ECO:0000256" key="22">
    <source>
        <dbReference type="ARBA" id="ARBA00023175"/>
    </source>
</evidence>
<evidence type="ECO:0000256" key="14">
    <source>
        <dbReference type="ARBA" id="ARBA00022741"/>
    </source>
</evidence>
<feature type="transmembrane region" description="Helical" evidence="33">
    <location>
        <begin position="1205"/>
        <end position="1228"/>
    </location>
</feature>
<evidence type="ECO:0000313" key="36">
    <source>
        <dbReference type="Proteomes" id="UP000596742"/>
    </source>
</evidence>
<dbReference type="EMBL" id="UYJE01007171">
    <property type="protein sequence ID" value="VDI52451.1"/>
    <property type="molecule type" value="Genomic_DNA"/>
</dbReference>
<evidence type="ECO:0000256" key="11">
    <source>
        <dbReference type="ARBA" id="ARBA00022679"/>
    </source>
</evidence>
<keyword evidence="36" id="KW-1185">Reference proteome</keyword>
<feature type="transmembrane region" description="Helical" evidence="33">
    <location>
        <begin position="888"/>
        <end position="913"/>
    </location>
</feature>
<evidence type="ECO:0000256" key="4">
    <source>
        <dbReference type="ARBA" id="ARBA00004651"/>
    </source>
</evidence>
<feature type="coiled-coil region" evidence="31">
    <location>
        <begin position="724"/>
        <end position="761"/>
    </location>
</feature>
<dbReference type="Gene3D" id="1.10.10.820">
    <property type="match status" value="1"/>
</dbReference>
<dbReference type="InterPro" id="IPR029044">
    <property type="entry name" value="Nucleotide-diphossugar_trans"/>
</dbReference>
<dbReference type="Pfam" id="PF03142">
    <property type="entry name" value="Chitin_synth_2"/>
    <property type="match status" value="1"/>
</dbReference>
<keyword evidence="24" id="KW-0206">Cytoskeleton</keyword>
<dbReference type="GO" id="GO:0030832">
    <property type="term" value="P:regulation of actin filament length"/>
    <property type="evidence" value="ECO:0007669"/>
    <property type="project" value="TreeGrafter"/>
</dbReference>
<evidence type="ECO:0000256" key="6">
    <source>
        <dbReference type="ARBA" id="ARBA00012543"/>
    </source>
</evidence>
<evidence type="ECO:0000256" key="10">
    <source>
        <dbReference type="ARBA" id="ARBA00022490"/>
    </source>
</evidence>
<dbReference type="GO" id="GO:0042995">
    <property type="term" value="C:cell projection"/>
    <property type="evidence" value="ECO:0007669"/>
    <property type="project" value="UniProtKB-SubCell"/>
</dbReference>
<evidence type="ECO:0000256" key="23">
    <source>
        <dbReference type="ARBA" id="ARBA00023180"/>
    </source>
</evidence>
<evidence type="ECO:0000256" key="3">
    <source>
        <dbReference type="ARBA" id="ARBA00004316"/>
    </source>
</evidence>
<keyword evidence="15 30" id="KW-0067">ATP-binding</keyword>
<dbReference type="CDD" id="cd04190">
    <property type="entry name" value="Chitin_synth_C"/>
    <property type="match status" value="1"/>
</dbReference>
<dbReference type="GO" id="GO:0000146">
    <property type="term" value="F:microfilament motor activity"/>
    <property type="evidence" value="ECO:0007669"/>
    <property type="project" value="TreeGrafter"/>
</dbReference>
<dbReference type="Pfam" id="PF10258">
    <property type="entry name" value="PHAX_RNA-bd"/>
    <property type="match status" value="1"/>
</dbReference>
<keyword evidence="23" id="KW-0325">Glycoprotein</keyword>
<dbReference type="SUPFAM" id="SSF52540">
    <property type="entry name" value="P-loop containing nucleoside triphosphate hydrolases"/>
    <property type="match status" value="1"/>
</dbReference>
<comment type="similarity">
    <text evidence="5">Belongs to the PHAX family.</text>
</comment>
<dbReference type="Pfam" id="PF00063">
    <property type="entry name" value="Myosin_head"/>
    <property type="match status" value="1"/>
</dbReference>
<keyword evidence="26" id="KW-0966">Cell projection</keyword>
<evidence type="ECO:0000256" key="32">
    <source>
        <dbReference type="SAM" id="MobiDB-lite"/>
    </source>
</evidence>
<feature type="transmembrane region" description="Helical" evidence="33">
    <location>
        <begin position="925"/>
        <end position="943"/>
    </location>
</feature>
<feature type="transmembrane region" description="Helical" evidence="33">
    <location>
        <begin position="1845"/>
        <end position="1868"/>
    </location>
</feature>
<feature type="region of interest" description="Disordered" evidence="32">
    <location>
        <begin position="2253"/>
        <end position="2317"/>
    </location>
</feature>
<keyword evidence="30" id="KW-0009">Actin-binding</keyword>
<dbReference type="EC" id="2.4.1.16" evidence="6"/>
<evidence type="ECO:0000256" key="27">
    <source>
        <dbReference type="ARBA" id="ARBA00030834"/>
    </source>
</evidence>
<keyword evidence="12 33" id="KW-0812">Transmembrane</keyword>
<feature type="transmembrane region" description="Helical" evidence="33">
    <location>
        <begin position="1023"/>
        <end position="1045"/>
    </location>
</feature>
<dbReference type="Gene3D" id="1.20.58.530">
    <property type="match status" value="1"/>
</dbReference>
<comment type="catalytic activity">
    <reaction evidence="29">
        <text>[(1-&gt;4)-N-acetyl-beta-D-glucosaminyl](n) + UDP-N-acetyl-alpha-D-glucosamine = [(1-&gt;4)-N-acetyl-beta-D-glucosaminyl](n+1) + UDP + H(+)</text>
        <dbReference type="Rhea" id="RHEA:16637"/>
        <dbReference type="Rhea" id="RHEA-COMP:9593"/>
        <dbReference type="Rhea" id="RHEA-COMP:9595"/>
        <dbReference type="ChEBI" id="CHEBI:15378"/>
        <dbReference type="ChEBI" id="CHEBI:17029"/>
        <dbReference type="ChEBI" id="CHEBI:57705"/>
        <dbReference type="ChEBI" id="CHEBI:58223"/>
        <dbReference type="EC" id="2.4.1.16"/>
    </reaction>
</comment>
<evidence type="ECO:0000256" key="17">
    <source>
        <dbReference type="ARBA" id="ARBA00022927"/>
    </source>
</evidence>
<keyword evidence="21 33" id="KW-0472">Membrane</keyword>
<protein>
    <recommendedName>
        <fullName evidence="7">Phosphorylated adapter RNA export protein</fullName>
        <ecNumber evidence="6">2.4.1.16</ecNumber>
    </recommendedName>
    <alternativeName>
        <fullName evidence="27">RNA U small nuclear RNA export adapter protein</fullName>
    </alternativeName>
</protein>
<dbReference type="GO" id="GO:0016459">
    <property type="term" value="C:myosin complex"/>
    <property type="evidence" value="ECO:0007669"/>
    <property type="project" value="UniProtKB-KW"/>
</dbReference>
<feature type="transmembrane region" description="Helical" evidence="33">
    <location>
        <begin position="1124"/>
        <end position="1143"/>
    </location>
</feature>
<dbReference type="PANTHER" id="PTHR46256">
    <property type="entry name" value="AGAP011099-PA"/>
    <property type="match status" value="1"/>
</dbReference>
<keyword evidence="17" id="KW-0653">Protein transport</keyword>
<dbReference type="InterPro" id="IPR052409">
    <property type="entry name" value="Myosin-III_kinase_activity"/>
</dbReference>
<feature type="transmembrane region" description="Helical" evidence="33">
    <location>
        <begin position="1248"/>
        <end position="1271"/>
    </location>
</feature>
<dbReference type="GO" id="GO:0015031">
    <property type="term" value="P:protein transport"/>
    <property type="evidence" value="ECO:0007669"/>
    <property type="project" value="UniProtKB-KW"/>
</dbReference>
<dbReference type="GO" id="GO:0003779">
    <property type="term" value="F:actin binding"/>
    <property type="evidence" value="ECO:0007669"/>
    <property type="project" value="UniProtKB-KW"/>
</dbReference>
<dbReference type="Gene3D" id="3.40.850.10">
    <property type="entry name" value="Kinesin motor domain"/>
    <property type="match status" value="1"/>
</dbReference>
<evidence type="ECO:0000256" key="24">
    <source>
        <dbReference type="ARBA" id="ARBA00023212"/>
    </source>
</evidence>
<evidence type="ECO:0000256" key="15">
    <source>
        <dbReference type="ARBA" id="ARBA00022840"/>
    </source>
</evidence>
<comment type="subcellular location">
    <subcellularLocation>
        <location evidence="4">Cell membrane</location>
        <topology evidence="4">Multi-pass membrane protein</topology>
    </subcellularLocation>
    <subcellularLocation>
        <location evidence="3">Cell projection</location>
    </subcellularLocation>
    <subcellularLocation>
        <location evidence="2">Cytoplasm</location>
        <location evidence="2">Cytoskeleton</location>
    </subcellularLocation>
    <subcellularLocation>
        <location evidence="1">Nucleus</location>
    </subcellularLocation>
</comment>
<feature type="domain" description="Myosin motor" evidence="34">
    <location>
        <begin position="1"/>
        <end position="732"/>
    </location>
</feature>
<dbReference type="Gene3D" id="1.20.120.720">
    <property type="entry name" value="Myosin VI head, motor domain, U50 subdomain"/>
    <property type="match status" value="1"/>
</dbReference>
<dbReference type="Gene3D" id="1.20.5.4820">
    <property type="match status" value="1"/>
</dbReference>
<feature type="region of interest" description="Disordered" evidence="32">
    <location>
        <begin position="1503"/>
        <end position="1527"/>
    </location>
</feature>
<dbReference type="SMART" id="SM00242">
    <property type="entry name" value="MYSc"/>
    <property type="match status" value="1"/>
</dbReference>
<dbReference type="InterPro" id="IPR038092">
    <property type="entry name" value="PHAX_RNA-binding_sf"/>
</dbReference>
<evidence type="ECO:0000256" key="2">
    <source>
        <dbReference type="ARBA" id="ARBA00004245"/>
    </source>
</evidence>
<evidence type="ECO:0000256" key="25">
    <source>
        <dbReference type="ARBA" id="ARBA00023242"/>
    </source>
</evidence>
<evidence type="ECO:0000256" key="33">
    <source>
        <dbReference type="SAM" id="Phobius"/>
    </source>
</evidence>
<evidence type="ECO:0000256" key="28">
    <source>
        <dbReference type="ARBA" id="ARBA00046329"/>
    </source>
</evidence>
<keyword evidence="13" id="KW-0677">Repeat</keyword>
<feature type="compositionally biased region" description="Acidic residues" evidence="32">
    <location>
        <begin position="2148"/>
        <end position="2162"/>
    </location>
</feature>
<feature type="compositionally biased region" description="Acidic residues" evidence="32">
    <location>
        <begin position="2665"/>
        <end position="2677"/>
    </location>
</feature>
<feature type="compositionally biased region" description="Polar residues" evidence="32">
    <location>
        <begin position="2264"/>
        <end position="2274"/>
    </location>
</feature>
<feature type="transmembrane region" description="Helical" evidence="33">
    <location>
        <begin position="1173"/>
        <end position="1193"/>
    </location>
</feature>
<organism evidence="35 36">
    <name type="scientific">Mytilus galloprovincialis</name>
    <name type="common">Mediterranean mussel</name>
    <dbReference type="NCBI Taxonomy" id="29158"/>
    <lineage>
        <taxon>Eukaryota</taxon>
        <taxon>Metazoa</taxon>
        <taxon>Spiralia</taxon>
        <taxon>Lophotrochozoa</taxon>
        <taxon>Mollusca</taxon>
        <taxon>Bivalvia</taxon>
        <taxon>Autobranchia</taxon>
        <taxon>Pteriomorphia</taxon>
        <taxon>Mytilida</taxon>
        <taxon>Mytiloidea</taxon>
        <taxon>Mytilidae</taxon>
        <taxon>Mytilinae</taxon>
        <taxon>Mytilus</taxon>
    </lineage>
</organism>
<keyword evidence="11 35" id="KW-0808">Transferase</keyword>
<dbReference type="PRINTS" id="PR00193">
    <property type="entry name" value="MYOSINHEAVY"/>
</dbReference>
<feature type="transmembrane region" description="Helical" evidence="33">
    <location>
        <begin position="1760"/>
        <end position="1780"/>
    </location>
</feature>
<dbReference type="InterPro" id="IPR019385">
    <property type="entry name" value="PHAX_RNA-binding_domain"/>
</dbReference>
<keyword evidence="25" id="KW-0539">Nucleus</keyword>
<dbReference type="GO" id="GO:0004674">
    <property type="term" value="F:protein serine/threonine kinase activity"/>
    <property type="evidence" value="ECO:0007669"/>
    <property type="project" value="TreeGrafter"/>
</dbReference>
<evidence type="ECO:0000256" key="29">
    <source>
        <dbReference type="ARBA" id="ARBA00048014"/>
    </source>
</evidence>
<sequence length="2686" mass="309746">MKTEDLSELEILDETSIVQTLRCRFNKDIFYTYIGDILVAINPCKPLHLFDEKNHHDYKNLTVRSQRPPHLFWVADQAFRAMQDTKRNQCILVSGESGAGKTESTKYMIQHLMKLSPSDDESLLDKIVQINPLLEAFGNASTVMNKNSSRFGKFIELQYAEDGSLLGAKIDDYILEKSRVVHRSPGEKNFHVFYALFAGMSRDRLLYYFLEDPDCHRIMRDDDQSSSVFKDNEEYEYYHQMFTNLTKIMAEIGFSEEHISVIFLVLAAVLHLANIQFVTCEETDGVTVADEYPLHAVAKLLGIEDEVELTEALISNVNYIKGERIQSWKNFRDANNSRDALAKDLYSRLFGWIVGQINRKIWTAKKRQSNMARGPSISLLDLSGFENFTNNSFDQFFINASNERLQQYFMEYIFPREQREYDIEGIEWRNIMYHSNDDVLDLLFKKPDGILSLMDEESHFPQSSDKSFVQKLNKYCSESDRYIPSLRNKTCFEIQHYAEQVVYNADGFLERNRDNLSSDLVGCMLNSNNEFIKDLFTASMSPTGTISDFASKCSSRPRLPSIWPSAIDPDKLRESLSRQASLRIKRRSISCDSIASTINGRSSPTVTNHFKRSLSDLMTKLTQSQPLFVRCIKPNKTIAADKFETELVRRQMLCNGLMEIAELRRYGYPVRVKFEDFAARYAMLCDSSDEMYGDFGRCVDILKAAHIEGAQFGKSKIFMKSWEKDLLEETLSRKIAEQEQKRQEEIAKQEEQKRMEALRRQSLESIISAKTTDSVFFVDTSTPSKPLLEQITNEFVTPEKTFEPVYTQNRVDFGSVADTIDVNDSVSIQKGKLRKSADSKSTSTSTSTSVDVGEDFDMWRPYDIFQVSEREFEDNDYVFKEIMKGIRVFLYLFFIVMILGCTVASKMSLLLITSGISQKDENARGENIVLLVICLCAPIGWNWLNSFMKILFGGKTWPSMKTFFVLLLFEGLQTFGMCLLLFRVLPSTDFFRGLVITFAVCQIPSLLKVIVHQKRPNLSISEIVAVVMNIGAFLVQVSAIPFFTIGEFLREGNHTLLTGYNATHFSNTYVICEGGGEWELPVSLVLISIGWWENYVSGEWTVFGKITIPFKQWRSILQDVRETSYVLVGPLKIGLCIFLSRFLTNDSVLVLPATGDFNSTTSDFSSKAEEVGVSYSLMFIQLGSGIICTYLAGLACKLHMQKAAFALPLTLAPPLTLVVVFLQCSYQFLPAHWHIGGWFCPKLDLYSLLIPLICAVLLWLSYSITVSHIWFPQCERMAKIEKLFITPHFETIFPDFTLTMKRRRNDKEIKITGFDTFRYVGDDTYCEEIYSVNNRIPFVYVCATMWHETRQEMTQLLKSLFRLDYVHCASKLAQDKFRIKDPDFFDLEMHIIFDDAFELDESVDKYIPNGFVRLLYDCMEDAARSVVKGPVILSSPEKVPTPYGGKLIWTMPGHTKLHVHMKDKNKMRHRKRWSQVMYMYYLLGYKLFGAYEADKFMMEEMDKENPMSKNVRHRKKNKGKKKEKSRPLKSLFSRMNAEQYDQAENTFLLTLDGDVDFKPDAVKLLIDRMKKNRKVGAVCGRIHPIGSGPMVWYQEFEYAVGHWLQKAAEHVFGCVLCCPGCFSLFRGSAVMDDNVLKMYTTPPTEARHYIQFEQGEDRWLCTLMLQQGHRIDYCAGSDALTFAPETFNEFFNQRRRWSPSTLANMMDLLASWRDTVRINDNISRPYMLYQFVLMASTIIAPSTVILMITGSYHSVFKLSIFESYLLSLLPVVIYLAICLTMKSDIQILAAAVITALYAVIMMIATVGTVISIVTENFGSPNVVFLTGLTTIFLIAGILHPQEFFCLVYGALYFMVVPSTFILLTIFYLCNLNNVSWGTRETPKKLTKEEEEEQERVNEDKKKKKESKSFLNRLGITNLISDLRDLIKNFLGSRATIEKVSASCQTDENNCLARTVSRNSRNSVQSKDTSMNMNVEDVVPPGWEPDPDNPYWLQMDRLGNGTVRHLSRNETDFWKFMIRKYLHPINEDKQHKEKIKQDLITLKNNVVFIYCMINFLWTVITLQLQSMEDELKNFYIIEKYEPLSLIFLSIFAIAITLQFFSMFMHRWGTFLHLMSSTRIDWLKTVQTEEDFVRFVVNEAQRLQRMEPAPDYDDLPPDYDDDDTTTTTYNMPDEPYDELPSLPPTPDGTIKSEPKNRKRHSGPSDPNIPLLQQIFEDRLENIHRKWKQGTLAFRNSDKRRFNRFDDNRFSQKDDIMREKMFKRNSQKVTPSENTGGDNEESKKSSSEEEASDKEPEPDLLDTYTVITRPSDSANNTNNAYRQRSTLMSNSDHDDDSSASSDEDTDLWKLKKSKYFSNKTDNKDVQLSSVIKSPIRASTNGVSQNGAVSGRNINFNSGEKRKRSNNVWGSVLTEQSLTQTMGSIGVERKDHVLNSYRNVEAYDYLQAHEDDRPFDEKTSKKPDSVDPFRKVIDSDNEEDSNKRGYKRHKKQHNKPHDNQSNKRQKRYRTCNPADSDEIVIQTIVENLHERKPHLVERILGVIGKEKAIELMYATEDIEEEGGMKTFDGKRRRTPGGVYIQLIKQDKHITKDMVEEIFAEEQKKYQMELKIESKKRQREKRRMMKMLPQNRLLQSGNKGRKEKKGEAKKDIDEGEMETGDVEKKLNSSNDEDFLNQEEEQLDVILGDEMS</sequence>
<dbReference type="Gene3D" id="3.90.550.10">
    <property type="entry name" value="Spore Coat Polysaccharide Biosynthesis Protein SpsA, Chain A"/>
    <property type="match status" value="1"/>
</dbReference>
<evidence type="ECO:0000256" key="19">
    <source>
        <dbReference type="ARBA" id="ARBA00023054"/>
    </source>
</evidence>
<dbReference type="Proteomes" id="UP000596742">
    <property type="component" value="Unassembled WGS sequence"/>
</dbReference>
<evidence type="ECO:0000256" key="16">
    <source>
        <dbReference type="ARBA" id="ARBA00022884"/>
    </source>
</evidence>
<reference evidence="35" key="1">
    <citation type="submission" date="2018-11" db="EMBL/GenBank/DDBJ databases">
        <authorList>
            <person name="Alioto T."/>
            <person name="Alioto T."/>
        </authorList>
    </citation>
    <scope>NUCLEOTIDE SEQUENCE</scope>
</reference>
<evidence type="ECO:0000256" key="30">
    <source>
        <dbReference type="PROSITE-ProRule" id="PRU00782"/>
    </source>
</evidence>
<keyword evidence="22 30" id="KW-0505">Motor protein</keyword>
<comment type="similarity">
    <text evidence="28">Belongs to the chitin synthase family. Class IV subfamily.</text>
</comment>
<evidence type="ECO:0000256" key="21">
    <source>
        <dbReference type="ARBA" id="ARBA00023136"/>
    </source>
</evidence>
<feature type="transmembrane region" description="Helical" evidence="33">
    <location>
        <begin position="1726"/>
        <end position="1748"/>
    </location>
</feature>
<keyword evidence="14 30" id="KW-0547">Nucleotide-binding</keyword>
<dbReference type="InterPro" id="IPR036961">
    <property type="entry name" value="Kinesin_motor_dom_sf"/>
</dbReference>
<proteinExistence type="inferred from homology"/>
<evidence type="ECO:0000256" key="5">
    <source>
        <dbReference type="ARBA" id="ARBA00006094"/>
    </source>
</evidence>
<dbReference type="FunFam" id="1.10.10.1440:FF:000001">
    <property type="entry name" value="phosphorylated adapter RNA export protein-like"/>
    <property type="match status" value="1"/>
</dbReference>
<keyword evidence="10" id="KW-0963">Cytoplasm</keyword>
<dbReference type="InterPro" id="IPR027417">
    <property type="entry name" value="P-loop_NTPase"/>
</dbReference>
<feature type="compositionally biased region" description="Basic and acidic residues" evidence="32">
    <location>
        <begin position="2277"/>
        <end position="2294"/>
    </location>
</feature>
<dbReference type="GO" id="GO:0003723">
    <property type="term" value="F:RNA binding"/>
    <property type="evidence" value="ECO:0007669"/>
    <property type="project" value="UniProtKB-KW"/>
</dbReference>
<feature type="compositionally biased region" description="Polar residues" evidence="32">
    <location>
        <begin position="2302"/>
        <end position="2317"/>
    </location>
</feature>
<feature type="region of interest" description="Disordered" evidence="32">
    <location>
        <begin position="2376"/>
        <end position="2404"/>
    </location>
</feature>
<feature type="transmembrane region" description="Helical" evidence="33">
    <location>
        <begin position="963"/>
        <end position="982"/>
    </location>
</feature>
<keyword evidence="18 33" id="KW-1133">Transmembrane helix</keyword>
<feature type="compositionally biased region" description="Basic residues" evidence="32">
    <location>
        <begin position="2480"/>
        <end position="2490"/>
    </location>
</feature>
<evidence type="ECO:0000259" key="34">
    <source>
        <dbReference type="PROSITE" id="PS51456"/>
    </source>
</evidence>
<evidence type="ECO:0000256" key="20">
    <source>
        <dbReference type="ARBA" id="ARBA00023123"/>
    </source>
</evidence>
<feature type="region of interest" description="Disordered" evidence="32">
    <location>
        <begin position="1881"/>
        <end position="1902"/>
    </location>
</feature>
<dbReference type="PROSITE" id="PS51456">
    <property type="entry name" value="MYOSIN_MOTOR"/>
    <property type="match status" value="1"/>
</dbReference>
<gene>
    <name evidence="35" type="ORF">MGAL_10B084065</name>
</gene>
<dbReference type="OrthoDB" id="370884at2759"/>
<feature type="region of interest" description="Disordered" evidence="32">
    <location>
        <begin position="2625"/>
        <end position="2686"/>
    </location>
</feature>
<comment type="similarity">
    <text evidence="30">Belongs to the TRAFAC class myosin-kinesin ATPase superfamily. Myosin family.</text>
</comment>
<evidence type="ECO:0000256" key="18">
    <source>
        <dbReference type="ARBA" id="ARBA00022989"/>
    </source>
</evidence>
<name>A0A8B6FRE9_MYTGA</name>
<keyword evidence="8" id="KW-0813">Transport</keyword>
<keyword evidence="20 30" id="KW-0518">Myosin</keyword>
<dbReference type="FunFam" id="3.90.550.10:FF:000139">
    <property type="entry name" value="Chitin synthase 8"/>
    <property type="match status" value="1"/>
</dbReference>
<feature type="transmembrane region" description="Helical" evidence="33">
    <location>
        <begin position="2084"/>
        <end position="2103"/>
    </location>
</feature>
<dbReference type="CDD" id="cd14897">
    <property type="entry name" value="MYSc_Myo36"/>
    <property type="match status" value="1"/>
</dbReference>
<evidence type="ECO:0000256" key="13">
    <source>
        <dbReference type="ARBA" id="ARBA00022737"/>
    </source>
</evidence>
<dbReference type="GO" id="GO:0004100">
    <property type="term" value="F:chitin synthase activity"/>
    <property type="evidence" value="ECO:0007669"/>
    <property type="project" value="UniProtKB-EC"/>
</dbReference>
<keyword evidence="35" id="KW-0328">Glycosyltransferase</keyword>
<feature type="region of interest" description="Disordered" evidence="32">
    <location>
        <begin position="2144"/>
        <end position="2207"/>
    </location>
</feature>
<feature type="transmembrane region" description="Helical" evidence="33">
    <location>
        <begin position="994"/>
        <end position="1011"/>
    </location>
</feature>
<keyword evidence="16" id="KW-0694">RNA-binding</keyword>
<dbReference type="Gene3D" id="1.10.10.1440">
    <property type="entry name" value="PHAX RNA-binding domain"/>
    <property type="match status" value="1"/>
</dbReference>
<evidence type="ECO:0000256" key="31">
    <source>
        <dbReference type="SAM" id="Coils"/>
    </source>
</evidence>